<organism evidence="2 3">
    <name type="scientific">Leishmania orientalis</name>
    <dbReference type="NCBI Taxonomy" id="2249476"/>
    <lineage>
        <taxon>Eukaryota</taxon>
        <taxon>Discoba</taxon>
        <taxon>Euglenozoa</taxon>
        <taxon>Kinetoplastea</taxon>
        <taxon>Metakinetoplastina</taxon>
        <taxon>Trypanosomatida</taxon>
        <taxon>Trypanosomatidae</taxon>
        <taxon>Leishmaniinae</taxon>
        <taxon>Leishmania</taxon>
    </lineage>
</organism>
<keyword evidence="1" id="KW-0732">Signal</keyword>
<dbReference type="AlphaFoldDB" id="A0A836GFH3"/>
<feature type="chain" id="PRO_5032941011" description="Histidine phosphatase" evidence="1">
    <location>
        <begin position="25"/>
        <end position="335"/>
    </location>
</feature>
<dbReference type="InterPro" id="IPR029033">
    <property type="entry name" value="His_PPase_superfam"/>
</dbReference>
<evidence type="ECO:0000313" key="3">
    <source>
        <dbReference type="Proteomes" id="UP000674143"/>
    </source>
</evidence>
<accession>A0A836GFH3</accession>
<dbReference type="EMBL" id="JAFHLR010000035">
    <property type="protein sequence ID" value="KAG5466532.1"/>
    <property type="molecule type" value="Genomic_DNA"/>
</dbReference>
<dbReference type="GeneID" id="92357665"/>
<comment type="caution">
    <text evidence="2">The sequence shown here is derived from an EMBL/GenBank/DDBJ whole genome shotgun (WGS) entry which is preliminary data.</text>
</comment>
<sequence>MFFWMVFALLVVIALVVTPAGKLAAAKCQSYADGVAFMVKAQDLPKEYHGTNFVRMKASGDRAGGKRTMRVVFIRHGQSVWNSLFNSYNLGLPLRLVQAAMREFADFFTDPFASCIIDSPLSSKGKKEVRDLASFMRTAKSKISFDPRTSVVVSSNLRRAMETALVGVSPRLSVTQERIVMDSALQEGSQNIDAQSLSTEAGKIAPCRLGTITNPSKLPTVFDPHLNAGNRVVGVDVYQRMDEFIMHLFGGSGKSNLVPAAGGSNADLKEVIVVGHSGYFRNFFRRFLPPHSTHVSKKSKLQNCAVVAFELTRDESSGEVAIDESTLRVLYKGFA</sequence>
<dbReference type="RefSeq" id="XP_067059422.1">
    <property type="nucleotide sequence ID" value="XM_067203731.1"/>
</dbReference>
<dbReference type="Pfam" id="PF00300">
    <property type="entry name" value="His_Phos_1"/>
    <property type="match status" value="1"/>
</dbReference>
<evidence type="ECO:0000313" key="2">
    <source>
        <dbReference type="EMBL" id="KAG5466532.1"/>
    </source>
</evidence>
<dbReference type="Proteomes" id="UP000674143">
    <property type="component" value="Unassembled WGS sequence"/>
</dbReference>
<name>A0A836GFH3_9TRYP</name>
<dbReference type="GO" id="GO:0016791">
    <property type="term" value="F:phosphatase activity"/>
    <property type="evidence" value="ECO:0007669"/>
    <property type="project" value="TreeGrafter"/>
</dbReference>
<dbReference type="CDD" id="cd07067">
    <property type="entry name" value="HP_PGM_like"/>
    <property type="match status" value="1"/>
</dbReference>
<dbReference type="SUPFAM" id="SSF53254">
    <property type="entry name" value="Phosphoglycerate mutase-like"/>
    <property type="match status" value="1"/>
</dbReference>
<keyword evidence="3" id="KW-1185">Reference proteome</keyword>
<dbReference type="InterPro" id="IPR013078">
    <property type="entry name" value="His_Pase_superF_clade-1"/>
</dbReference>
<dbReference type="GO" id="GO:0005829">
    <property type="term" value="C:cytosol"/>
    <property type="evidence" value="ECO:0007669"/>
    <property type="project" value="TreeGrafter"/>
</dbReference>
<reference evidence="3" key="2">
    <citation type="journal article" date="2021" name="Sci. Data">
        <title>Chromosome-scale genome sequencing, assembly and annotation of six genomes from subfamily Leishmaniinae.</title>
        <authorList>
            <person name="Almutairi H."/>
            <person name="Urbaniak M.D."/>
            <person name="Bates M.D."/>
            <person name="Jariyapan N."/>
            <person name="Kwakye-Nuako G."/>
            <person name="Thomaz Soccol V."/>
            <person name="Al-Salem W.S."/>
            <person name="Dillon R.J."/>
            <person name="Bates P.A."/>
            <person name="Gatherer D."/>
        </authorList>
    </citation>
    <scope>NUCLEOTIDE SEQUENCE [LARGE SCALE GENOMIC DNA]</scope>
</reference>
<dbReference type="Gene3D" id="3.40.50.1240">
    <property type="entry name" value="Phosphoglycerate mutase-like"/>
    <property type="match status" value="1"/>
</dbReference>
<protein>
    <recommendedName>
        <fullName evidence="4">Histidine phosphatase</fullName>
    </recommendedName>
</protein>
<proteinExistence type="predicted"/>
<dbReference type="SMART" id="SM00855">
    <property type="entry name" value="PGAM"/>
    <property type="match status" value="1"/>
</dbReference>
<dbReference type="PANTHER" id="PTHR48100">
    <property type="entry name" value="BROAD-SPECIFICITY PHOSPHATASE YOR283W-RELATED"/>
    <property type="match status" value="1"/>
</dbReference>
<evidence type="ECO:0008006" key="4">
    <source>
        <dbReference type="Google" id="ProtNLM"/>
    </source>
</evidence>
<evidence type="ECO:0000256" key="1">
    <source>
        <dbReference type="SAM" id="SignalP"/>
    </source>
</evidence>
<gene>
    <name evidence="2" type="ORF">LSCM4_01684</name>
</gene>
<dbReference type="PANTHER" id="PTHR48100:SF33">
    <property type="entry name" value="PEPTIDASE S54 RHOMBOID DOMAIN-CONTAINING PROTEIN"/>
    <property type="match status" value="1"/>
</dbReference>
<feature type="signal peptide" evidence="1">
    <location>
        <begin position="1"/>
        <end position="24"/>
    </location>
</feature>
<reference evidence="3" key="1">
    <citation type="journal article" date="2021" name="Microbiol. Resour. Announc.">
        <title>LGAAP: Leishmaniinae Genome Assembly and Annotation Pipeline.</title>
        <authorList>
            <person name="Almutairi H."/>
            <person name="Urbaniak M.D."/>
            <person name="Bates M.D."/>
            <person name="Jariyapan N."/>
            <person name="Kwakye-Nuako G."/>
            <person name="Thomaz-Soccol V."/>
            <person name="Al-Salem W.S."/>
            <person name="Dillon R.J."/>
            <person name="Bates P.A."/>
            <person name="Gatherer D."/>
        </authorList>
    </citation>
    <scope>NUCLEOTIDE SEQUENCE [LARGE SCALE GENOMIC DNA]</scope>
</reference>
<dbReference type="KEGG" id="loi:92357665"/>
<dbReference type="InterPro" id="IPR050275">
    <property type="entry name" value="PGM_Phosphatase"/>
</dbReference>